<organism evidence="1 2">
    <name type="scientific">Dimargaris cristalligena</name>
    <dbReference type="NCBI Taxonomy" id="215637"/>
    <lineage>
        <taxon>Eukaryota</taxon>
        <taxon>Fungi</taxon>
        <taxon>Fungi incertae sedis</taxon>
        <taxon>Zoopagomycota</taxon>
        <taxon>Kickxellomycotina</taxon>
        <taxon>Dimargaritomycetes</taxon>
        <taxon>Dimargaritales</taxon>
        <taxon>Dimargaritaceae</taxon>
        <taxon>Dimargaris</taxon>
    </lineage>
</organism>
<gene>
    <name evidence="1" type="ORF">BJ085DRAFT_30011</name>
</gene>
<keyword evidence="2" id="KW-1185">Reference proteome</keyword>
<evidence type="ECO:0000313" key="2">
    <source>
        <dbReference type="Proteomes" id="UP000268162"/>
    </source>
</evidence>
<dbReference type="AlphaFoldDB" id="A0A4P9ZT94"/>
<dbReference type="Proteomes" id="UP000268162">
    <property type="component" value="Unassembled WGS sequence"/>
</dbReference>
<proteinExistence type="predicted"/>
<reference evidence="2" key="1">
    <citation type="journal article" date="2018" name="Nat. Microbiol.">
        <title>Leveraging single-cell genomics to expand the fungal tree of life.</title>
        <authorList>
            <person name="Ahrendt S.R."/>
            <person name="Quandt C.A."/>
            <person name="Ciobanu D."/>
            <person name="Clum A."/>
            <person name="Salamov A."/>
            <person name="Andreopoulos B."/>
            <person name="Cheng J.F."/>
            <person name="Woyke T."/>
            <person name="Pelin A."/>
            <person name="Henrissat B."/>
            <person name="Reynolds N.K."/>
            <person name="Benny G.L."/>
            <person name="Smith M.E."/>
            <person name="James T.Y."/>
            <person name="Grigoriev I.V."/>
        </authorList>
    </citation>
    <scope>NUCLEOTIDE SEQUENCE [LARGE SCALE GENOMIC DNA]</scope>
    <source>
        <strain evidence="2">RSA 468</strain>
    </source>
</reference>
<evidence type="ECO:0000313" key="1">
    <source>
        <dbReference type="EMBL" id="RKP36806.1"/>
    </source>
</evidence>
<sequence>MKTDVPLQRFAQNPSDSAYQVAEAHLPKASFSSAELGQLLEPDNRENRQKLKRFILDNYDLFAPRYDVTLEEERDLAFKRLQAVGQGGFISVLDFERNPLNIFAVDYDG</sequence>
<accession>A0A4P9ZT94</accession>
<protein>
    <submittedName>
        <fullName evidence="1">Uncharacterized protein</fullName>
    </submittedName>
</protein>
<dbReference type="EMBL" id="ML002591">
    <property type="protein sequence ID" value="RKP36806.1"/>
    <property type="molecule type" value="Genomic_DNA"/>
</dbReference>
<name>A0A4P9ZT94_9FUNG</name>